<organism evidence="1 2">
    <name type="scientific">Deinococcus rufus</name>
    <dbReference type="NCBI Taxonomy" id="2136097"/>
    <lineage>
        <taxon>Bacteria</taxon>
        <taxon>Thermotogati</taxon>
        <taxon>Deinococcota</taxon>
        <taxon>Deinococci</taxon>
        <taxon>Deinococcales</taxon>
        <taxon>Deinococcaceae</taxon>
        <taxon>Deinococcus</taxon>
    </lineage>
</organism>
<sequence>MSDGEPFWNVLDALVAASEVVVERPAGSPHPRYPDSTYPLDYGCLRGTRSSDGADIDVFVGRPGARDVTGIVATVDAVKRDAEVKVLLGCTPAQADAVRAFLDWPGSFGGVVTLRKPAGRAGD</sequence>
<dbReference type="InterPro" id="IPR036649">
    <property type="entry name" value="Pyrophosphatase_sf"/>
</dbReference>
<reference evidence="2" key="1">
    <citation type="journal article" date="2019" name="Int. J. Syst. Evol. Microbiol.">
        <title>The Global Catalogue of Microorganisms (GCM) 10K type strain sequencing project: providing services to taxonomists for standard genome sequencing and annotation.</title>
        <authorList>
            <consortium name="The Broad Institute Genomics Platform"/>
            <consortium name="The Broad Institute Genome Sequencing Center for Infectious Disease"/>
            <person name="Wu L."/>
            <person name="Ma J."/>
        </authorList>
    </citation>
    <scope>NUCLEOTIDE SEQUENCE [LARGE SCALE GENOMIC DNA]</scope>
    <source>
        <strain evidence="2">CCTCC AB 2017081</strain>
    </source>
</reference>
<evidence type="ECO:0000313" key="2">
    <source>
        <dbReference type="Proteomes" id="UP001595803"/>
    </source>
</evidence>
<dbReference type="RefSeq" id="WP_322472351.1">
    <property type="nucleotide sequence ID" value="NZ_JBHRZG010000024.1"/>
</dbReference>
<dbReference type="EMBL" id="JBHRZG010000024">
    <property type="protein sequence ID" value="MFC3834631.1"/>
    <property type="molecule type" value="Genomic_DNA"/>
</dbReference>
<name>A0ABV7ZEU9_9DEIO</name>
<keyword evidence="2" id="KW-1185">Reference proteome</keyword>
<proteinExistence type="predicted"/>
<gene>
    <name evidence="1" type="ORF">ACFOSB_17380</name>
</gene>
<accession>A0ABV7ZEU9</accession>
<evidence type="ECO:0000313" key="1">
    <source>
        <dbReference type="EMBL" id="MFC3834631.1"/>
    </source>
</evidence>
<dbReference type="Proteomes" id="UP001595803">
    <property type="component" value="Unassembled WGS sequence"/>
</dbReference>
<comment type="caution">
    <text evidence="1">The sequence shown here is derived from an EMBL/GenBank/DDBJ whole genome shotgun (WGS) entry which is preliminary data.</text>
</comment>
<dbReference type="SUPFAM" id="SSF50324">
    <property type="entry name" value="Inorganic pyrophosphatase"/>
    <property type="match status" value="1"/>
</dbReference>
<protein>
    <submittedName>
        <fullName evidence="1">Inorganic pyrophosphatase</fullName>
    </submittedName>
</protein>